<evidence type="ECO:0008006" key="5">
    <source>
        <dbReference type="Google" id="ProtNLM"/>
    </source>
</evidence>
<dbReference type="InterPro" id="IPR003682">
    <property type="entry name" value="rRNA_ssu_MeTfrase_G"/>
</dbReference>
<name>A0A3B1C5W1_9ZZZZ</name>
<feature type="non-terminal residue" evidence="4">
    <location>
        <position position="1"/>
    </location>
</feature>
<evidence type="ECO:0000256" key="1">
    <source>
        <dbReference type="ARBA" id="ARBA00022490"/>
    </source>
</evidence>
<keyword evidence="3" id="KW-0808">Transferase</keyword>
<keyword evidence="1" id="KW-0963">Cytoplasm</keyword>
<reference evidence="4" key="1">
    <citation type="submission" date="2018-06" db="EMBL/GenBank/DDBJ databases">
        <authorList>
            <person name="Zhirakovskaya E."/>
        </authorList>
    </citation>
    <scope>NUCLEOTIDE SEQUENCE</scope>
</reference>
<keyword evidence="2" id="KW-0698">rRNA processing</keyword>
<evidence type="ECO:0000256" key="2">
    <source>
        <dbReference type="ARBA" id="ARBA00022552"/>
    </source>
</evidence>
<dbReference type="AlphaFoldDB" id="A0A3B1C5W1"/>
<dbReference type="SUPFAM" id="SSF53335">
    <property type="entry name" value="S-adenosyl-L-methionine-dependent methyltransferases"/>
    <property type="match status" value="1"/>
</dbReference>
<proteinExistence type="predicted"/>
<dbReference type="EMBL" id="UOGE01000085">
    <property type="protein sequence ID" value="VAX23492.1"/>
    <property type="molecule type" value="Genomic_DNA"/>
</dbReference>
<dbReference type="Gene3D" id="3.40.50.150">
    <property type="entry name" value="Vaccinia Virus protein VP39"/>
    <property type="match status" value="1"/>
</dbReference>
<dbReference type="GO" id="GO:0070043">
    <property type="term" value="F:rRNA (guanine-N7-)-methyltransferase activity"/>
    <property type="evidence" value="ECO:0007669"/>
    <property type="project" value="TreeGrafter"/>
</dbReference>
<dbReference type="PANTHER" id="PTHR31760">
    <property type="entry name" value="S-ADENOSYL-L-METHIONINE-DEPENDENT METHYLTRANSFERASES SUPERFAMILY PROTEIN"/>
    <property type="match status" value="1"/>
</dbReference>
<dbReference type="Pfam" id="PF02527">
    <property type="entry name" value="GidB"/>
    <property type="match status" value="1"/>
</dbReference>
<dbReference type="PANTHER" id="PTHR31760:SF0">
    <property type="entry name" value="S-ADENOSYL-L-METHIONINE-DEPENDENT METHYLTRANSFERASES SUPERFAMILY PROTEIN"/>
    <property type="match status" value="1"/>
</dbReference>
<accession>A0A3B1C5W1</accession>
<gene>
    <name evidence="4" type="ORF">MNBD_NITROSPINAE02-345</name>
</gene>
<evidence type="ECO:0000313" key="4">
    <source>
        <dbReference type="EMBL" id="VAX23492.1"/>
    </source>
</evidence>
<dbReference type="GO" id="GO:0005829">
    <property type="term" value="C:cytosol"/>
    <property type="evidence" value="ECO:0007669"/>
    <property type="project" value="TreeGrafter"/>
</dbReference>
<protein>
    <recommendedName>
        <fullName evidence="5">16S rRNA (Guanine(527)-N(7))-methyltransferase RsmG</fullName>
    </recommendedName>
</protein>
<evidence type="ECO:0000256" key="3">
    <source>
        <dbReference type="ARBA" id="ARBA00022679"/>
    </source>
</evidence>
<sequence>EYAREKVGTVADFGCGPGIPGAVMAMADNSNRYTLFDSNEKKIGFLRHCLSKTEIMGASDVKAYKIRLTPESRIDQVDRLVTRAAGEMKDVIGLWKGKVRKGGVADFFKGEDAKEEIEALVEIYPAVRYQIMDTPSWFGKLQIIRITNVFDQ</sequence>
<organism evidence="4">
    <name type="scientific">hydrothermal vent metagenome</name>
    <dbReference type="NCBI Taxonomy" id="652676"/>
    <lineage>
        <taxon>unclassified sequences</taxon>
        <taxon>metagenomes</taxon>
        <taxon>ecological metagenomes</taxon>
    </lineage>
</organism>
<dbReference type="InterPro" id="IPR029063">
    <property type="entry name" value="SAM-dependent_MTases_sf"/>
</dbReference>